<reference evidence="10 11" key="1">
    <citation type="submission" date="2023-05" db="EMBL/GenBank/DDBJ databases">
        <title>Lithophilousrod everest ZFBP1038 complete genpme.</title>
        <authorList>
            <person name="Tian M."/>
        </authorList>
    </citation>
    <scope>NUCLEOTIDE SEQUENCE [LARGE SCALE GENOMIC DNA]</scope>
    <source>
        <strain evidence="10 11">ZFBP1038</strain>
    </source>
</reference>
<proteinExistence type="inferred from homology"/>
<feature type="region of interest" description="Disordered" evidence="8">
    <location>
        <begin position="489"/>
        <end position="514"/>
    </location>
</feature>
<evidence type="ECO:0000256" key="1">
    <source>
        <dbReference type="ARBA" id="ARBA00004141"/>
    </source>
</evidence>
<feature type="region of interest" description="Disordered" evidence="8">
    <location>
        <begin position="1"/>
        <end position="21"/>
    </location>
</feature>
<evidence type="ECO:0000256" key="8">
    <source>
        <dbReference type="SAM" id="MobiDB-lite"/>
    </source>
</evidence>
<feature type="transmembrane region" description="Helical" evidence="9">
    <location>
        <begin position="461"/>
        <end position="481"/>
    </location>
</feature>
<feature type="transmembrane region" description="Helical" evidence="9">
    <location>
        <begin position="159"/>
        <end position="177"/>
    </location>
</feature>
<gene>
    <name evidence="10" type="ORF">LWF01_05420</name>
</gene>
<feature type="transmembrane region" description="Helical" evidence="9">
    <location>
        <begin position="417"/>
        <end position="441"/>
    </location>
</feature>
<dbReference type="InterPro" id="IPR001248">
    <property type="entry name" value="Pur-cyt_permease"/>
</dbReference>
<sequence length="514" mass="54074">MISKQSRQEMGNVTAPPGQRDRFGRIEQAGIEYIPEEQRTSRPRNLFAVFFGGNFAFSVIVFGWLPITFGLDFLGAASASLVGLLLGTALIGTLALLGPRTGTNNTVSSAAHFGIRGRLIGSGLTLLFALAYAAIAVWTSGDALVAAAERLLGIPVTDVTLGVGYAVISVEIVLVALFGHGTVVAMQRFVAPVVGVLLLIGVFAFAPAFDPATVHADYLLGDFWPTWILSAVISVGGPLSYAPTLGDYSRRISRTRFSDRSVVTSACLGVFLGLFVTALFGAFTAAALPRLSGSYVADLVTAAPAWYLLPILVIALAGGLGQGVLNLYASGLDLEALFPRLRRLHTTLITSAIAVGLLYLGVFVFDAVDSITAMTLVLNGLAGPWVAINVLGFLVARRGEYHAADLQRFRANGPRGRYWFAGGWNLRAVVPWVIGSAFGILATDTSLYTGPLSQLAGGIDLSFAGSTIIGAAGYLLALRLFPEPDVLRPATSEPDSLRPATSAKGGEPSITVKQ</sequence>
<dbReference type="Gene3D" id="1.10.4160.10">
    <property type="entry name" value="Hydantoin permease"/>
    <property type="match status" value="1"/>
</dbReference>
<dbReference type="PANTHER" id="PTHR31806">
    <property type="entry name" value="PURINE-CYTOSINE PERMEASE FCY2-RELATED"/>
    <property type="match status" value="1"/>
</dbReference>
<dbReference type="RefSeq" id="WP_349640023.1">
    <property type="nucleotide sequence ID" value="NZ_CP090958.1"/>
</dbReference>
<feature type="transmembrane region" description="Helical" evidence="9">
    <location>
        <begin position="346"/>
        <end position="365"/>
    </location>
</feature>
<feature type="transmembrane region" description="Helical" evidence="9">
    <location>
        <begin position="46"/>
        <end position="67"/>
    </location>
</feature>
<organism evidence="10 11">
    <name type="scientific">Saxibacter everestensis</name>
    <dbReference type="NCBI Taxonomy" id="2909229"/>
    <lineage>
        <taxon>Bacteria</taxon>
        <taxon>Bacillati</taxon>
        <taxon>Actinomycetota</taxon>
        <taxon>Actinomycetes</taxon>
        <taxon>Micrococcales</taxon>
        <taxon>Brevibacteriaceae</taxon>
        <taxon>Saxibacter</taxon>
    </lineage>
</organism>
<evidence type="ECO:0000313" key="10">
    <source>
        <dbReference type="EMBL" id="WGW13208.1"/>
    </source>
</evidence>
<keyword evidence="4 9" id="KW-0812">Transmembrane</keyword>
<feature type="compositionally biased region" description="Polar residues" evidence="8">
    <location>
        <begin position="1"/>
        <end position="11"/>
    </location>
</feature>
<feature type="transmembrane region" description="Helical" evidence="9">
    <location>
        <begin position="224"/>
        <end position="242"/>
    </location>
</feature>
<feature type="transmembrane region" description="Helical" evidence="9">
    <location>
        <begin position="305"/>
        <end position="325"/>
    </location>
</feature>
<feature type="transmembrane region" description="Helical" evidence="9">
    <location>
        <begin position="371"/>
        <end position="396"/>
    </location>
</feature>
<accession>A0ABY8QW47</accession>
<keyword evidence="11" id="KW-1185">Reference proteome</keyword>
<feature type="transmembrane region" description="Helical" evidence="9">
    <location>
        <begin position="73"/>
        <end position="98"/>
    </location>
</feature>
<evidence type="ECO:0000256" key="6">
    <source>
        <dbReference type="ARBA" id="ARBA00023136"/>
    </source>
</evidence>
<keyword evidence="5 9" id="KW-1133">Transmembrane helix</keyword>
<evidence type="ECO:0000256" key="7">
    <source>
        <dbReference type="PIRNR" id="PIRNR002744"/>
    </source>
</evidence>
<evidence type="ECO:0000313" key="11">
    <source>
        <dbReference type="Proteomes" id="UP001209083"/>
    </source>
</evidence>
<keyword evidence="3 7" id="KW-0813">Transport</keyword>
<feature type="transmembrane region" description="Helical" evidence="9">
    <location>
        <begin position="119"/>
        <end position="139"/>
    </location>
</feature>
<protein>
    <submittedName>
        <fullName evidence="10">Cytosine permease</fullName>
    </submittedName>
</protein>
<evidence type="ECO:0000256" key="2">
    <source>
        <dbReference type="ARBA" id="ARBA00008974"/>
    </source>
</evidence>
<feature type="transmembrane region" description="Helical" evidence="9">
    <location>
        <begin position="189"/>
        <end position="209"/>
    </location>
</feature>
<dbReference type="Proteomes" id="UP001209083">
    <property type="component" value="Chromosome"/>
</dbReference>
<evidence type="ECO:0000256" key="9">
    <source>
        <dbReference type="SAM" id="Phobius"/>
    </source>
</evidence>
<dbReference type="PIRSF" id="PIRSF002744">
    <property type="entry name" value="Pur-cyt_permease"/>
    <property type="match status" value="1"/>
</dbReference>
<dbReference type="EMBL" id="CP090958">
    <property type="protein sequence ID" value="WGW13208.1"/>
    <property type="molecule type" value="Genomic_DNA"/>
</dbReference>
<dbReference type="InterPro" id="IPR026030">
    <property type="entry name" value="Pur-cyt_permease_Fcy2/21/22"/>
</dbReference>
<evidence type="ECO:0000256" key="4">
    <source>
        <dbReference type="ARBA" id="ARBA00022692"/>
    </source>
</evidence>
<evidence type="ECO:0000256" key="5">
    <source>
        <dbReference type="ARBA" id="ARBA00022989"/>
    </source>
</evidence>
<feature type="transmembrane region" description="Helical" evidence="9">
    <location>
        <begin position="262"/>
        <end position="285"/>
    </location>
</feature>
<keyword evidence="6 7" id="KW-0472">Membrane</keyword>
<dbReference type="Pfam" id="PF02133">
    <property type="entry name" value="Transp_cyt_pur"/>
    <property type="match status" value="1"/>
</dbReference>
<comment type="subcellular location">
    <subcellularLocation>
        <location evidence="1">Membrane</location>
        <topology evidence="1">Multi-pass membrane protein</topology>
    </subcellularLocation>
</comment>
<evidence type="ECO:0000256" key="3">
    <source>
        <dbReference type="ARBA" id="ARBA00022448"/>
    </source>
</evidence>
<dbReference type="PANTHER" id="PTHR31806:SF1">
    <property type="entry name" value="PURINE-CYTOSINE PERMEASE FCY2-RELATED"/>
    <property type="match status" value="1"/>
</dbReference>
<comment type="similarity">
    <text evidence="2 7">Belongs to the purine-cytosine permease (2.A.39) family.</text>
</comment>
<name>A0ABY8QW47_9MICO</name>